<dbReference type="AlphaFoldDB" id="A0A174C7N6"/>
<keyword evidence="1" id="KW-1133">Transmembrane helix</keyword>
<feature type="transmembrane region" description="Helical" evidence="1">
    <location>
        <begin position="54"/>
        <end position="83"/>
    </location>
</feature>
<dbReference type="GeneID" id="83010529"/>
<accession>A0A174C7N6</accession>
<reference evidence="2 3" key="1">
    <citation type="submission" date="2015-09" db="EMBL/GenBank/DDBJ databases">
        <authorList>
            <consortium name="Pathogen Informatics"/>
        </authorList>
    </citation>
    <scope>NUCLEOTIDE SEQUENCE [LARGE SCALE GENOMIC DNA]</scope>
    <source>
        <strain evidence="2 3">2789STDY5834855</strain>
    </source>
</reference>
<name>A0A174C7N6_9CLOT</name>
<feature type="transmembrane region" description="Helical" evidence="1">
    <location>
        <begin position="148"/>
        <end position="173"/>
    </location>
</feature>
<dbReference type="Proteomes" id="UP000095558">
    <property type="component" value="Unassembled WGS sequence"/>
</dbReference>
<organism evidence="2 3">
    <name type="scientific">Clostridium disporicum</name>
    <dbReference type="NCBI Taxonomy" id="84024"/>
    <lineage>
        <taxon>Bacteria</taxon>
        <taxon>Bacillati</taxon>
        <taxon>Bacillota</taxon>
        <taxon>Clostridia</taxon>
        <taxon>Eubacteriales</taxon>
        <taxon>Clostridiaceae</taxon>
        <taxon>Clostridium</taxon>
    </lineage>
</organism>
<protein>
    <submittedName>
        <fullName evidence="2">Membrane protein</fullName>
    </submittedName>
</protein>
<evidence type="ECO:0000256" key="1">
    <source>
        <dbReference type="SAM" id="Phobius"/>
    </source>
</evidence>
<dbReference type="OrthoDB" id="1708005at2"/>
<dbReference type="EMBL" id="CYZV01000001">
    <property type="protein sequence ID" value="CUN52294.1"/>
    <property type="molecule type" value="Genomic_DNA"/>
</dbReference>
<gene>
    <name evidence="2" type="ORF">ERS852470_00126</name>
</gene>
<proteinExistence type="predicted"/>
<evidence type="ECO:0000313" key="2">
    <source>
        <dbReference type="EMBL" id="CUN52294.1"/>
    </source>
</evidence>
<keyword evidence="1" id="KW-0812">Transmembrane</keyword>
<feature type="transmembrane region" description="Helical" evidence="1">
    <location>
        <begin position="104"/>
        <end position="128"/>
    </location>
</feature>
<dbReference type="RefSeq" id="WP_042394213.1">
    <property type="nucleotide sequence ID" value="NZ_CYYT01000010.1"/>
</dbReference>
<evidence type="ECO:0000313" key="3">
    <source>
        <dbReference type="Proteomes" id="UP000095558"/>
    </source>
</evidence>
<feature type="transmembrane region" description="Helical" evidence="1">
    <location>
        <begin position="6"/>
        <end position="24"/>
    </location>
</feature>
<sequence length="180" mass="20356">MKAKNIALGGILVALTTIVLYLAAFLPISTLAILTIASAIIPICIIRSDVQTSIFVYIASSLIAFFLVPINISLLYFIFFGVFGIIKFFIERLRKEKLEILLKLVFFNIAFIIGFLIMQNILGINVITGLETIVSRLFDTSTKAIASIILWIIAQPVFLIYDYAMTMIITFYMERIHKKY</sequence>
<keyword evidence="1" id="KW-0472">Membrane</keyword>